<reference evidence="4" key="1">
    <citation type="submission" date="2020-11" db="EMBL/GenBank/DDBJ databases">
        <title>Kefir isolates.</title>
        <authorList>
            <person name="Marcisauskas S."/>
            <person name="Kim Y."/>
            <person name="Blasche S."/>
        </authorList>
    </citation>
    <scope>NUCLEOTIDE SEQUENCE</scope>
    <source>
        <strain evidence="4">Olga-1</strain>
    </source>
</reference>
<dbReference type="Pfam" id="PF04425">
    <property type="entry name" value="Bul1_N"/>
    <property type="match status" value="1"/>
</dbReference>
<evidence type="ECO:0000313" key="4">
    <source>
        <dbReference type="EMBL" id="KAG0686484.1"/>
    </source>
</evidence>
<evidence type="ECO:0008006" key="6">
    <source>
        <dbReference type="Google" id="ProtNLM"/>
    </source>
</evidence>
<dbReference type="InterPro" id="IPR022794">
    <property type="entry name" value="Bul1_C"/>
</dbReference>
<dbReference type="PANTHER" id="PTHR31904:SF1">
    <property type="entry name" value="BYPASS OF STOP CODON PROTEIN 5-RELATED"/>
    <property type="match status" value="1"/>
</dbReference>
<dbReference type="AlphaFoldDB" id="A0A9P6WFZ5"/>
<feature type="region of interest" description="Disordered" evidence="1">
    <location>
        <begin position="482"/>
        <end position="523"/>
    </location>
</feature>
<evidence type="ECO:0000259" key="3">
    <source>
        <dbReference type="Pfam" id="PF04426"/>
    </source>
</evidence>
<feature type="compositionally biased region" description="Polar residues" evidence="1">
    <location>
        <begin position="1"/>
        <end position="13"/>
    </location>
</feature>
<evidence type="ECO:0000313" key="5">
    <source>
        <dbReference type="Proteomes" id="UP000697127"/>
    </source>
</evidence>
<dbReference type="Pfam" id="PF04426">
    <property type="entry name" value="Bul1_C"/>
    <property type="match status" value="1"/>
</dbReference>
<accession>A0A9P6WFZ5</accession>
<keyword evidence="5" id="KW-1185">Reference proteome</keyword>
<organism evidence="4 5">
    <name type="scientific">Pichia californica</name>
    <dbReference type="NCBI Taxonomy" id="460514"/>
    <lineage>
        <taxon>Eukaryota</taxon>
        <taxon>Fungi</taxon>
        <taxon>Dikarya</taxon>
        <taxon>Ascomycota</taxon>
        <taxon>Saccharomycotina</taxon>
        <taxon>Pichiomycetes</taxon>
        <taxon>Pichiales</taxon>
        <taxon>Pichiaceae</taxon>
        <taxon>Pichia</taxon>
    </lineage>
</organism>
<feature type="domain" description="Bul1 N-terminal" evidence="2">
    <location>
        <begin position="71"/>
        <end position="380"/>
    </location>
</feature>
<dbReference type="InterPro" id="IPR039634">
    <property type="entry name" value="Bul1-like"/>
</dbReference>
<feature type="region of interest" description="Disordered" evidence="1">
    <location>
        <begin position="1"/>
        <end position="21"/>
    </location>
</feature>
<protein>
    <recommendedName>
        <fullName evidence="6">Bul1 N-terminal domain-containing protein</fullName>
    </recommendedName>
</protein>
<gene>
    <name evidence="4" type="ORF">C6P40_003966</name>
</gene>
<name>A0A9P6WFZ5_9ASCO</name>
<proteinExistence type="predicted"/>
<sequence>MSKVQQKQISASDNEGDEEDDLTILEDVLPSFEMHNYMFNRTIYDTENITSSGKPPGYEDLGIGNNNSNMEPRDLNNFVDPTRNPNLLLLNNLEKFQRIDLPISIQIVLTKTAPRLGIVPERENPLKQYKPGDVMHGYIIIENRSEEEIPFEMLLVSLEGEMTTPNPNKPNELIRKPFLKTYDLSACFHYGFIDLEYQGLTLDTRIDQFDHTYLGFDNDRMISPNKKHKKFFSFKLPHYLLDTSCSDQLPSHLKLPPSFGVDNNSFQNMAKFIKVDPIQGYGRLDRYGSPIKTIDYASDGQSISYFINVQFIGRKLDFYKKFYTHETSHEYDFIFLKNIEYNFRIDSSTSHSNDYYTMNETSTNQQIKFIETLVSDKLNEIIERKNLKEVGIEDPRNQDEIIFSSTSTNKKREQLSHNNSDDLFPIITDTKTSMTDMDGFSRAKTVKIIKDIFSKVDGDLNIRIGIHRNAKLKSIKPRQLQLASAKSHSKPNSSLNLSSMVKSLPTNPPSFESITSPQLTPTSSSESILHKFIEKEYLYIYFSFKSSDSKRNSKTNLPTTITISPNLKIYNVQSPFPIPITFDNKFIFNGGFEIDNIQNIRKKFAYYYHQLCDALRDTDTGLVRSLYNKINSLSRLFVSEQTVKKFFESQTIDLTNQWKLNLEKNIYECEFQIPLNIDIKSEKISSLCIVPSFQQCLLSRFYGVEVEVVAKKAKEKVNM</sequence>
<evidence type="ECO:0000256" key="1">
    <source>
        <dbReference type="SAM" id="MobiDB-lite"/>
    </source>
</evidence>
<dbReference type="PANTHER" id="PTHR31904">
    <property type="entry name" value="BYPASS OF STOP CODON PROTEIN 5-RELATED"/>
    <property type="match status" value="1"/>
</dbReference>
<dbReference type="InterPro" id="IPR007519">
    <property type="entry name" value="Bul1_N"/>
</dbReference>
<evidence type="ECO:0000259" key="2">
    <source>
        <dbReference type="Pfam" id="PF04425"/>
    </source>
</evidence>
<feature type="non-terminal residue" evidence="4">
    <location>
        <position position="719"/>
    </location>
</feature>
<dbReference type="EMBL" id="PUHW01000486">
    <property type="protein sequence ID" value="KAG0686484.1"/>
    <property type="molecule type" value="Genomic_DNA"/>
</dbReference>
<feature type="domain" description="Bul1 C-terminal" evidence="3">
    <location>
        <begin position="648"/>
        <end position="709"/>
    </location>
</feature>
<dbReference type="Proteomes" id="UP000697127">
    <property type="component" value="Unassembled WGS sequence"/>
</dbReference>
<comment type="caution">
    <text evidence="4">The sequence shown here is derived from an EMBL/GenBank/DDBJ whole genome shotgun (WGS) entry which is preliminary data.</text>
</comment>